<keyword evidence="1" id="KW-1185">Reference proteome</keyword>
<reference evidence="1" key="1">
    <citation type="journal article" date="2013" name="Genetics">
        <title>The draft genome and transcriptome of Panagrellus redivivus are shaped by the harsh demands of a free-living lifestyle.</title>
        <authorList>
            <person name="Srinivasan J."/>
            <person name="Dillman A.R."/>
            <person name="Macchietto M.G."/>
            <person name="Heikkinen L."/>
            <person name="Lakso M."/>
            <person name="Fracchia K.M."/>
            <person name="Antoshechkin I."/>
            <person name="Mortazavi A."/>
            <person name="Wong G."/>
            <person name="Sternberg P.W."/>
        </authorList>
    </citation>
    <scope>NUCLEOTIDE SEQUENCE [LARGE SCALE GENOMIC DNA]</scope>
    <source>
        <strain evidence="1">MT8872</strain>
    </source>
</reference>
<name>A0A7E4VX64_PANRE</name>
<evidence type="ECO:0000313" key="2">
    <source>
        <dbReference type="WBParaSite" id="Pan_g3873.t1"/>
    </source>
</evidence>
<proteinExistence type="predicted"/>
<reference evidence="2" key="2">
    <citation type="submission" date="2020-10" db="UniProtKB">
        <authorList>
            <consortium name="WormBaseParasite"/>
        </authorList>
    </citation>
    <scope>IDENTIFICATION</scope>
</reference>
<organism evidence="1 2">
    <name type="scientific">Panagrellus redivivus</name>
    <name type="common">Microworm</name>
    <dbReference type="NCBI Taxonomy" id="6233"/>
    <lineage>
        <taxon>Eukaryota</taxon>
        <taxon>Metazoa</taxon>
        <taxon>Ecdysozoa</taxon>
        <taxon>Nematoda</taxon>
        <taxon>Chromadorea</taxon>
        <taxon>Rhabditida</taxon>
        <taxon>Tylenchina</taxon>
        <taxon>Panagrolaimomorpha</taxon>
        <taxon>Panagrolaimoidea</taxon>
        <taxon>Panagrolaimidae</taxon>
        <taxon>Panagrellus</taxon>
    </lineage>
</organism>
<accession>A0A7E4VX64</accession>
<sequence>MTEFSNLEQQPTVGKRKITLGYYRYFNTQNEIRCGGSQYVPVDVYKVRAYQLLHLRNGTTIERLIGTSRLGTRIDTKIASHTVLIQGRMLISFDDEFIEIPSALYIGFSKLCACNGMLEMIHGRIRIPMEYTYKNEQLASEKKNVFIKADETGCA</sequence>
<evidence type="ECO:0000313" key="1">
    <source>
        <dbReference type="Proteomes" id="UP000492821"/>
    </source>
</evidence>
<dbReference type="WBParaSite" id="Pan_g3873.t1">
    <property type="protein sequence ID" value="Pan_g3873.t1"/>
    <property type="gene ID" value="Pan_g3873"/>
</dbReference>
<dbReference type="AlphaFoldDB" id="A0A7E4VX64"/>
<dbReference type="Proteomes" id="UP000492821">
    <property type="component" value="Unassembled WGS sequence"/>
</dbReference>
<protein>
    <submittedName>
        <fullName evidence="2">Uncharacterized protein</fullName>
    </submittedName>
</protein>